<proteinExistence type="predicted"/>
<protein>
    <submittedName>
        <fullName evidence="1">Uncharacterized protein</fullName>
    </submittedName>
</protein>
<gene>
    <name evidence="1" type="ORF">CM19_10595</name>
</gene>
<dbReference type="AlphaFoldDB" id="A0A031LL97"/>
<comment type="caution">
    <text evidence="1">The sequence shown here is derived from an EMBL/GenBank/DDBJ whole genome shotgun (WGS) entry which is preliminary data.</text>
</comment>
<sequence length="137" mass="16105">MIQMKCRSEKCIKISNFLERKEGTLDIIHEAPKSYPGFRRYIREIMQNQEKLFDNFVFKDDIKSAMMSGYTNALAGFLRSAEESNRFIIERSTLELLVRSTTDYYLRALKQREWHILVDNGYIIRSAGEGLGRIKKL</sequence>
<accession>A0A031LL97</accession>
<reference evidence="1 2" key="1">
    <citation type="submission" date="2014-03" db="EMBL/GenBank/DDBJ databases">
        <title>Draft genome sequence of the novel thermoacidophilic archaea Acidianus copahuensis ALE1 strain, isolated from Copahue volcanic area in Neuquen Argentina.</title>
        <authorList>
            <person name="Urbieta M.S."/>
            <person name="Rascovan N."/>
            <person name="Castro C."/>
            <person name="Revale S."/>
            <person name="Giaveno M.A."/>
            <person name="Vazquez M.P."/>
            <person name="Donati E.R."/>
        </authorList>
    </citation>
    <scope>NUCLEOTIDE SEQUENCE [LARGE SCALE GENOMIC DNA]</scope>
    <source>
        <strain evidence="1 2">ALE1</strain>
    </source>
</reference>
<evidence type="ECO:0000313" key="1">
    <source>
        <dbReference type="EMBL" id="EZQ02272.1"/>
    </source>
</evidence>
<keyword evidence="2" id="KW-1185">Reference proteome</keyword>
<name>A0A031LL97_9CREN</name>
<dbReference type="EMBL" id="JFZT01000052">
    <property type="protein sequence ID" value="EZQ02272.1"/>
    <property type="molecule type" value="Genomic_DNA"/>
</dbReference>
<organism evidence="1 2">
    <name type="scientific">Candidatus Acidianus copahuensis</name>
    <dbReference type="NCBI Taxonomy" id="1160895"/>
    <lineage>
        <taxon>Archaea</taxon>
        <taxon>Thermoproteota</taxon>
        <taxon>Thermoprotei</taxon>
        <taxon>Sulfolobales</taxon>
        <taxon>Sulfolobaceae</taxon>
        <taxon>Acidianus</taxon>
    </lineage>
</organism>
<dbReference type="Proteomes" id="UP000024332">
    <property type="component" value="Unassembled WGS sequence"/>
</dbReference>
<evidence type="ECO:0000313" key="2">
    <source>
        <dbReference type="Proteomes" id="UP000024332"/>
    </source>
</evidence>